<name>A0ABY6J3F2_9BACT</name>
<comment type="subcellular location">
    <subcellularLocation>
        <location evidence="1">Membrane</location>
        <topology evidence="1">Multi-pass membrane protein</topology>
    </subcellularLocation>
</comment>
<evidence type="ECO:0000256" key="4">
    <source>
        <dbReference type="ARBA" id="ARBA00023136"/>
    </source>
</evidence>
<reference evidence="7" key="1">
    <citation type="submission" date="2022-10" db="EMBL/GenBank/DDBJ databases">
        <title>Chitinophaga sp. nov., isolated from soil.</title>
        <authorList>
            <person name="Jeon C.O."/>
        </authorList>
    </citation>
    <scope>NUCLEOTIDE SEQUENCE</scope>
    <source>
        <strain evidence="7">R8</strain>
    </source>
</reference>
<feature type="transmembrane region" description="Helical" evidence="5">
    <location>
        <begin position="74"/>
        <end position="96"/>
    </location>
</feature>
<sequence length="119" mass="13645">MNTNYYFSMLPGADAEELVWLQELTKNYNDETRQRFIAIYSGRRKDPQTVLICCLIGFVGFAGIQRFLTDQIGWGIAYLLTLGFCYVGTIIDVINYKQIAWEYNKKEAMAAAALLGYNF</sequence>
<dbReference type="Pfam" id="PF05154">
    <property type="entry name" value="TM2"/>
    <property type="match status" value="1"/>
</dbReference>
<evidence type="ECO:0000256" key="1">
    <source>
        <dbReference type="ARBA" id="ARBA00004141"/>
    </source>
</evidence>
<organism evidence="7 8">
    <name type="scientific">Chitinophaga horti</name>
    <dbReference type="NCBI Taxonomy" id="2920382"/>
    <lineage>
        <taxon>Bacteria</taxon>
        <taxon>Pseudomonadati</taxon>
        <taxon>Bacteroidota</taxon>
        <taxon>Chitinophagia</taxon>
        <taxon>Chitinophagales</taxon>
        <taxon>Chitinophagaceae</taxon>
        <taxon>Chitinophaga</taxon>
    </lineage>
</organism>
<evidence type="ECO:0000259" key="6">
    <source>
        <dbReference type="Pfam" id="PF05154"/>
    </source>
</evidence>
<feature type="domain" description="TM2" evidence="6">
    <location>
        <begin position="49"/>
        <end position="94"/>
    </location>
</feature>
<keyword evidence="8" id="KW-1185">Reference proteome</keyword>
<dbReference type="RefSeq" id="WP_244836287.1">
    <property type="nucleotide sequence ID" value="NZ_CP107006.1"/>
</dbReference>
<evidence type="ECO:0000313" key="8">
    <source>
        <dbReference type="Proteomes" id="UP001162741"/>
    </source>
</evidence>
<protein>
    <submittedName>
        <fullName evidence="7">TM2 domain-containing protein</fullName>
    </submittedName>
</protein>
<dbReference type="Proteomes" id="UP001162741">
    <property type="component" value="Chromosome"/>
</dbReference>
<dbReference type="InterPro" id="IPR007829">
    <property type="entry name" value="TM2"/>
</dbReference>
<proteinExistence type="predicted"/>
<evidence type="ECO:0000256" key="3">
    <source>
        <dbReference type="ARBA" id="ARBA00022989"/>
    </source>
</evidence>
<gene>
    <name evidence="7" type="ORF">MKQ68_21800</name>
</gene>
<accession>A0ABY6J3F2</accession>
<evidence type="ECO:0000256" key="5">
    <source>
        <dbReference type="SAM" id="Phobius"/>
    </source>
</evidence>
<dbReference type="EMBL" id="CP107006">
    <property type="protein sequence ID" value="UYQ92717.1"/>
    <property type="molecule type" value="Genomic_DNA"/>
</dbReference>
<keyword evidence="4 5" id="KW-0472">Membrane</keyword>
<keyword evidence="2 5" id="KW-0812">Transmembrane</keyword>
<evidence type="ECO:0000313" key="7">
    <source>
        <dbReference type="EMBL" id="UYQ92717.1"/>
    </source>
</evidence>
<keyword evidence="3 5" id="KW-1133">Transmembrane helix</keyword>
<feature type="transmembrane region" description="Helical" evidence="5">
    <location>
        <begin position="49"/>
        <end position="68"/>
    </location>
</feature>
<evidence type="ECO:0000256" key="2">
    <source>
        <dbReference type="ARBA" id="ARBA00022692"/>
    </source>
</evidence>